<organism evidence="1 2">
    <name type="scientific">Limnobacter profundi</name>
    <dbReference type="NCBI Taxonomy" id="2732163"/>
    <lineage>
        <taxon>Bacteria</taxon>
        <taxon>Pseudomonadati</taxon>
        <taxon>Pseudomonadota</taxon>
        <taxon>Betaproteobacteria</taxon>
        <taxon>Burkholderiales</taxon>
        <taxon>Burkholderiaceae</taxon>
        <taxon>Limnobacter</taxon>
    </lineage>
</organism>
<keyword evidence="2" id="KW-1185">Reference proteome</keyword>
<protein>
    <submittedName>
        <fullName evidence="1">Uncharacterized protein</fullName>
    </submittedName>
</protein>
<reference evidence="1 2" key="1">
    <citation type="submission" date="2020-05" db="EMBL/GenBank/DDBJ databases">
        <title>Compete genome of Limnobacter sp. SAORIC-580.</title>
        <authorList>
            <person name="Song J."/>
            <person name="Cho J.-C."/>
        </authorList>
    </citation>
    <scope>NUCLEOTIDE SEQUENCE [LARGE SCALE GENOMIC DNA]</scope>
    <source>
        <strain evidence="1 2">SAORIC-580</strain>
    </source>
</reference>
<evidence type="ECO:0000313" key="1">
    <source>
        <dbReference type="EMBL" id="QJR28424.1"/>
    </source>
</evidence>
<name>A0ABX6N209_9BURK</name>
<gene>
    <name evidence="1" type="ORF">HKT17_01215</name>
</gene>
<dbReference type="EMBL" id="CP053084">
    <property type="protein sequence ID" value="QJR28424.1"/>
    <property type="molecule type" value="Genomic_DNA"/>
</dbReference>
<sequence>MLTVYGVAPSEIVSGGSTLVQFPPLSGRAVGGVIPVDCQVSVLKLADSALGSTASWPWKPVDRGYVISSRNVQSSLLKNHLRQVRHLQDSSGCNRIWPWFDPRYLKLALNTLAGQELVKLFGPVESFGFADESGVEVFQLRSGLVHVTQVRR</sequence>
<proteinExistence type="predicted"/>
<dbReference type="RefSeq" id="WP_171097245.1">
    <property type="nucleotide sequence ID" value="NZ_CP053084.1"/>
</dbReference>
<evidence type="ECO:0000313" key="2">
    <source>
        <dbReference type="Proteomes" id="UP000501130"/>
    </source>
</evidence>
<accession>A0ABX6N209</accession>
<dbReference type="Proteomes" id="UP000501130">
    <property type="component" value="Chromosome"/>
</dbReference>